<dbReference type="HOGENOM" id="CLU_033863_4_5_10"/>
<dbReference type="PANTHER" id="PTHR32322">
    <property type="entry name" value="INNER MEMBRANE TRANSPORTER"/>
    <property type="match status" value="1"/>
</dbReference>
<dbReference type="InterPro" id="IPR000620">
    <property type="entry name" value="EamA_dom"/>
</dbReference>
<evidence type="ECO:0000256" key="6">
    <source>
        <dbReference type="SAM" id="Phobius"/>
    </source>
</evidence>
<evidence type="ECO:0000313" key="8">
    <source>
        <dbReference type="EMBL" id="EFA43298.1"/>
    </source>
</evidence>
<dbReference type="AlphaFoldDB" id="D1PZ64"/>
<dbReference type="InterPro" id="IPR050638">
    <property type="entry name" value="AA-Vitamin_Transporters"/>
</dbReference>
<dbReference type="Pfam" id="PF00892">
    <property type="entry name" value="EamA"/>
    <property type="match status" value="2"/>
</dbReference>
<organism evidence="8 9">
    <name type="scientific">Hallella bergensis DSM 17361</name>
    <dbReference type="NCBI Taxonomy" id="585502"/>
    <lineage>
        <taxon>Bacteria</taxon>
        <taxon>Pseudomonadati</taxon>
        <taxon>Bacteroidota</taxon>
        <taxon>Bacteroidia</taxon>
        <taxon>Bacteroidales</taxon>
        <taxon>Prevotellaceae</taxon>
        <taxon>Hallella</taxon>
    </lineage>
</organism>
<dbReference type="GO" id="GO:0005886">
    <property type="term" value="C:plasma membrane"/>
    <property type="evidence" value="ECO:0007669"/>
    <property type="project" value="UniProtKB-SubCell"/>
</dbReference>
<keyword evidence="5 6" id="KW-0472">Membrane</keyword>
<keyword evidence="2" id="KW-1003">Cell membrane</keyword>
<feature type="transmembrane region" description="Helical" evidence="6">
    <location>
        <begin position="282"/>
        <end position="299"/>
    </location>
</feature>
<keyword evidence="9" id="KW-1185">Reference proteome</keyword>
<evidence type="ECO:0000256" key="3">
    <source>
        <dbReference type="ARBA" id="ARBA00022692"/>
    </source>
</evidence>
<feature type="transmembrane region" description="Helical" evidence="6">
    <location>
        <begin position="100"/>
        <end position="123"/>
    </location>
</feature>
<accession>D1PZ64</accession>
<evidence type="ECO:0000256" key="1">
    <source>
        <dbReference type="ARBA" id="ARBA00004651"/>
    </source>
</evidence>
<evidence type="ECO:0000313" key="9">
    <source>
        <dbReference type="Proteomes" id="UP000003160"/>
    </source>
</evidence>
<protein>
    <submittedName>
        <fullName evidence="8">Putative membrane protein</fullName>
    </submittedName>
</protein>
<feature type="transmembrane region" description="Helical" evidence="6">
    <location>
        <begin position="129"/>
        <end position="148"/>
    </location>
</feature>
<keyword evidence="3 6" id="KW-0812">Transmembrane</keyword>
<name>D1PZ64_9BACT</name>
<keyword evidence="4 6" id="KW-1133">Transmembrane helix</keyword>
<feature type="domain" description="EamA" evidence="7">
    <location>
        <begin position="186"/>
        <end position="322"/>
    </location>
</feature>
<feature type="transmembrane region" description="Helical" evidence="6">
    <location>
        <begin position="190"/>
        <end position="209"/>
    </location>
</feature>
<feature type="transmembrane region" description="Helical" evidence="6">
    <location>
        <begin position="249"/>
        <end position="270"/>
    </location>
</feature>
<feature type="domain" description="EamA" evidence="7">
    <location>
        <begin position="39"/>
        <end position="171"/>
    </location>
</feature>
<gene>
    <name evidence="8" type="ORF">HMPREF0645_2249</name>
</gene>
<evidence type="ECO:0000256" key="5">
    <source>
        <dbReference type="ARBA" id="ARBA00023136"/>
    </source>
</evidence>
<dbReference type="eggNOG" id="COG0697">
    <property type="taxonomic scope" value="Bacteria"/>
</dbReference>
<sequence length="346" mass="37853">MANIVKKTLFANPQSVFIRIFGMFFRICNKMNNIKPFRAHLSMLTAAAIWGLMAPLGKDAMNNGLDGISMVSFRVLGAAVLFWTASFFVKSERVPRRDRFLFAGAALLGIVFNQCLYTVGLSFTSPVNASIVTTSMPIFAMILSFFILKEPITWRKAGGVFAGCCGAVMLVLTSMSAADGRVGDVRGDLMCMGAQMSFALYLSVFNHLIKKYSVVTVNKWMFAWSAILILPFSAVHVVGLSWADIPVKTWLETGYVVVFGTFVSYLLSIAGQRVLRPTVVSVYNYVQPIVSVVITVLMGLGVFTWPQAVAIILVFTGVGLVVKSKSRKDQLEADSSKGNAQMRGVE</sequence>
<feature type="transmembrane region" description="Helical" evidence="6">
    <location>
        <begin position="305"/>
        <end position="322"/>
    </location>
</feature>
<feature type="transmembrane region" description="Helical" evidence="6">
    <location>
        <begin position="39"/>
        <end position="56"/>
    </location>
</feature>
<evidence type="ECO:0000256" key="4">
    <source>
        <dbReference type="ARBA" id="ARBA00022989"/>
    </source>
</evidence>
<feature type="transmembrane region" description="Helical" evidence="6">
    <location>
        <begin position="68"/>
        <end position="88"/>
    </location>
</feature>
<evidence type="ECO:0000259" key="7">
    <source>
        <dbReference type="Pfam" id="PF00892"/>
    </source>
</evidence>
<dbReference type="InterPro" id="IPR037185">
    <property type="entry name" value="EmrE-like"/>
</dbReference>
<proteinExistence type="predicted"/>
<dbReference type="EMBL" id="ACKS01000082">
    <property type="protein sequence ID" value="EFA43298.1"/>
    <property type="molecule type" value="Genomic_DNA"/>
</dbReference>
<feature type="transmembrane region" description="Helical" evidence="6">
    <location>
        <begin position="221"/>
        <end position="243"/>
    </location>
</feature>
<dbReference type="PANTHER" id="PTHR32322:SF18">
    <property type="entry name" value="S-ADENOSYLMETHIONINE_S-ADENOSYLHOMOCYSTEINE TRANSPORTER"/>
    <property type="match status" value="1"/>
</dbReference>
<reference evidence="8 9" key="1">
    <citation type="submission" date="2009-10" db="EMBL/GenBank/DDBJ databases">
        <authorList>
            <person name="Qin X."/>
            <person name="Bachman B."/>
            <person name="Battles P."/>
            <person name="Bell A."/>
            <person name="Bess C."/>
            <person name="Bickham C."/>
            <person name="Chaboub L."/>
            <person name="Chen D."/>
            <person name="Coyle M."/>
            <person name="Deiros D.R."/>
            <person name="Dinh H."/>
            <person name="Forbes L."/>
            <person name="Fowler G."/>
            <person name="Francisco L."/>
            <person name="Fu Q."/>
            <person name="Gubbala S."/>
            <person name="Hale W."/>
            <person name="Han Y."/>
            <person name="Hemphill L."/>
            <person name="Highlander S.K."/>
            <person name="Hirani K."/>
            <person name="Hogues M."/>
            <person name="Jackson L."/>
            <person name="Jakkamsetti A."/>
            <person name="Javaid M."/>
            <person name="Jiang H."/>
            <person name="Korchina V."/>
            <person name="Kovar C."/>
            <person name="Lara F."/>
            <person name="Lee S."/>
            <person name="Mata R."/>
            <person name="Mathew T."/>
            <person name="Moen C."/>
            <person name="Morales K."/>
            <person name="Munidasa M."/>
            <person name="Nazareth L."/>
            <person name="Ngo R."/>
            <person name="Nguyen L."/>
            <person name="Okwuonu G."/>
            <person name="Ongeri F."/>
            <person name="Patil S."/>
            <person name="Petrosino J."/>
            <person name="Pham C."/>
            <person name="Pham P."/>
            <person name="Pu L.-L."/>
            <person name="Puazo M."/>
            <person name="Raj R."/>
            <person name="Reid J."/>
            <person name="Rouhana J."/>
            <person name="Saada N."/>
            <person name="Shang Y."/>
            <person name="Simmons D."/>
            <person name="Thornton R."/>
            <person name="Warren J."/>
            <person name="Weissenberger G."/>
            <person name="Zhang J."/>
            <person name="Zhang L."/>
            <person name="Zhou C."/>
            <person name="Zhu D."/>
            <person name="Muzny D."/>
            <person name="Worley K."/>
            <person name="Gibbs R."/>
        </authorList>
    </citation>
    <scope>NUCLEOTIDE SEQUENCE [LARGE SCALE GENOMIC DNA]</scope>
    <source>
        <strain evidence="8 9">DSM 17361</strain>
    </source>
</reference>
<comment type="caution">
    <text evidence="8">The sequence shown here is derived from an EMBL/GenBank/DDBJ whole genome shotgun (WGS) entry which is preliminary data.</text>
</comment>
<feature type="transmembrane region" description="Helical" evidence="6">
    <location>
        <begin position="160"/>
        <end position="178"/>
    </location>
</feature>
<dbReference type="SUPFAM" id="SSF103481">
    <property type="entry name" value="Multidrug resistance efflux transporter EmrE"/>
    <property type="match status" value="2"/>
</dbReference>
<comment type="subcellular location">
    <subcellularLocation>
        <location evidence="1">Cell membrane</location>
        <topology evidence="1">Multi-pass membrane protein</topology>
    </subcellularLocation>
</comment>
<dbReference type="Proteomes" id="UP000003160">
    <property type="component" value="Unassembled WGS sequence"/>
</dbReference>
<evidence type="ECO:0000256" key="2">
    <source>
        <dbReference type="ARBA" id="ARBA00022475"/>
    </source>
</evidence>